<sequence>MDALLTRKEMAYCTVPTPLLQGRLINPELVAKAQSKKIAEWGNEGCYDHNGVQRLELGWHVHRRECPICWKELLKEIG</sequence>
<gene>
    <name evidence="1" type="ORF">LCGC14_2525640</name>
</gene>
<reference evidence="1" key="1">
    <citation type="journal article" date="2015" name="Nature">
        <title>Complex archaea that bridge the gap between prokaryotes and eukaryotes.</title>
        <authorList>
            <person name="Spang A."/>
            <person name="Saw J.H."/>
            <person name="Jorgensen S.L."/>
            <person name="Zaremba-Niedzwiedzka K."/>
            <person name="Martijn J."/>
            <person name="Lind A.E."/>
            <person name="van Eijk R."/>
            <person name="Schleper C."/>
            <person name="Guy L."/>
            <person name="Ettema T.J."/>
        </authorList>
    </citation>
    <scope>NUCLEOTIDE SEQUENCE</scope>
</reference>
<protein>
    <submittedName>
        <fullName evidence="1">Uncharacterized protein</fullName>
    </submittedName>
</protein>
<dbReference type="EMBL" id="LAZR01040850">
    <property type="protein sequence ID" value="KKL13451.1"/>
    <property type="molecule type" value="Genomic_DNA"/>
</dbReference>
<name>A0A0F9D6M4_9ZZZZ</name>
<evidence type="ECO:0000313" key="1">
    <source>
        <dbReference type="EMBL" id="KKL13451.1"/>
    </source>
</evidence>
<organism evidence="1">
    <name type="scientific">marine sediment metagenome</name>
    <dbReference type="NCBI Taxonomy" id="412755"/>
    <lineage>
        <taxon>unclassified sequences</taxon>
        <taxon>metagenomes</taxon>
        <taxon>ecological metagenomes</taxon>
    </lineage>
</organism>
<comment type="caution">
    <text evidence="1">The sequence shown here is derived from an EMBL/GenBank/DDBJ whole genome shotgun (WGS) entry which is preliminary data.</text>
</comment>
<dbReference type="AlphaFoldDB" id="A0A0F9D6M4"/>
<accession>A0A0F9D6M4</accession>
<proteinExistence type="predicted"/>